<keyword evidence="3" id="KW-1185">Reference proteome</keyword>
<evidence type="ECO:0000313" key="2">
    <source>
        <dbReference type="EMBL" id="OWK39048.1"/>
    </source>
</evidence>
<accession>A0A225DKC9</accession>
<evidence type="ECO:0000313" key="3">
    <source>
        <dbReference type="Proteomes" id="UP000214646"/>
    </source>
</evidence>
<evidence type="ECO:0000256" key="1">
    <source>
        <dbReference type="SAM" id="MobiDB-lite"/>
    </source>
</evidence>
<comment type="caution">
    <text evidence="2">The sequence shown here is derived from an EMBL/GenBank/DDBJ whole genome shotgun (WGS) entry which is preliminary data.</text>
</comment>
<feature type="region of interest" description="Disordered" evidence="1">
    <location>
        <begin position="1"/>
        <end position="52"/>
    </location>
</feature>
<dbReference type="Proteomes" id="UP000214646">
    <property type="component" value="Unassembled WGS sequence"/>
</dbReference>
<reference evidence="3" key="1">
    <citation type="submission" date="2017-06" db="EMBL/GenBank/DDBJ databases">
        <title>Genome analysis of Fimbriiglobus ruber SP5, the first member of the order Planctomycetales with confirmed chitinolytic capability.</title>
        <authorList>
            <person name="Ravin N.V."/>
            <person name="Rakitin A.L."/>
            <person name="Ivanova A.A."/>
            <person name="Beletsky A.V."/>
            <person name="Kulichevskaya I.S."/>
            <person name="Mardanov A.V."/>
            <person name="Dedysh S.N."/>
        </authorList>
    </citation>
    <scope>NUCLEOTIDE SEQUENCE [LARGE SCALE GENOMIC DNA]</scope>
    <source>
        <strain evidence="3">SP5</strain>
    </source>
</reference>
<protein>
    <submittedName>
        <fullName evidence="2">Uncharacterized protein</fullName>
    </submittedName>
</protein>
<proteinExistence type="predicted"/>
<dbReference type="EMBL" id="NIDE01000011">
    <property type="protein sequence ID" value="OWK39048.1"/>
    <property type="molecule type" value="Genomic_DNA"/>
</dbReference>
<sequence>MFPGSPGSADVRPGRGSNDLLAGQGRGDRPAKMGGRRGPGFTPSLYPISHAPPIPFSAVLALS</sequence>
<name>A0A225DKC9_9BACT</name>
<gene>
    <name evidence="2" type="ORF">FRUB_06130</name>
</gene>
<organism evidence="2 3">
    <name type="scientific">Fimbriiglobus ruber</name>
    <dbReference type="NCBI Taxonomy" id="1908690"/>
    <lineage>
        <taxon>Bacteria</taxon>
        <taxon>Pseudomonadati</taxon>
        <taxon>Planctomycetota</taxon>
        <taxon>Planctomycetia</taxon>
        <taxon>Gemmatales</taxon>
        <taxon>Gemmataceae</taxon>
        <taxon>Fimbriiglobus</taxon>
    </lineage>
</organism>
<dbReference type="AlphaFoldDB" id="A0A225DKC9"/>